<gene>
    <name evidence="2" type="ORF">VNI00_006057</name>
</gene>
<dbReference type="EMBL" id="JAYKXP010000017">
    <property type="protein sequence ID" value="KAK7049450.1"/>
    <property type="molecule type" value="Genomic_DNA"/>
</dbReference>
<dbReference type="Proteomes" id="UP001383192">
    <property type="component" value="Unassembled WGS sequence"/>
</dbReference>
<feature type="compositionally biased region" description="Low complexity" evidence="1">
    <location>
        <begin position="79"/>
        <end position="88"/>
    </location>
</feature>
<feature type="compositionally biased region" description="Low complexity" evidence="1">
    <location>
        <begin position="11"/>
        <end position="22"/>
    </location>
</feature>
<proteinExistence type="predicted"/>
<evidence type="ECO:0000313" key="2">
    <source>
        <dbReference type="EMBL" id="KAK7049450.1"/>
    </source>
</evidence>
<accession>A0AAW0DAU9</accession>
<dbReference type="AlphaFoldDB" id="A0AAW0DAU9"/>
<keyword evidence="3" id="KW-1185">Reference proteome</keyword>
<evidence type="ECO:0000256" key="1">
    <source>
        <dbReference type="SAM" id="MobiDB-lite"/>
    </source>
</evidence>
<organism evidence="2 3">
    <name type="scientific">Paramarasmius palmivorus</name>
    <dbReference type="NCBI Taxonomy" id="297713"/>
    <lineage>
        <taxon>Eukaryota</taxon>
        <taxon>Fungi</taxon>
        <taxon>Dikarya</taxon>
        <taxon>Basidiomycota</taxon>
        <taxon>Agaricomycotina</taxon>
        <taxon>Agaricomycetes</taxon>
        <taxon>Agaricomycetidae</taxon>
        <taxon>Agaricales</taxon>
        <taxon>Marasmiineae</taxon>
        <taxon>Marasmiaceae</taxon>
        <taxon>Paramarasmius</taxon>
    </lineage>
</organism>
<reference evidence="2 3" key="1">
    <citation type="submission" date="2024-01" db="EMBL/GenBank/DDBJ databases">
        <title>A draft genome for a cacao thread blight-causing isolate of Paramarasmius palmivorus.</title>
        <authorList>
            <person name="Baruah I.K."/>
            <person name="Bukari Y."/>
            <person name="Amoako-Attah I."/>
            <person name="Meinhardt L.W."/>
            <person name="Bailey B.A."/>
            <person name="Cohen S.P."/>
        </authorList>
    </citation>
    <scope>NUCLEOTIDE SEQUENCE [LARGE SCALE GENOMIC DNA]</scope>
    <source>
        <strain evidence="2 3">GH-12</strain>
    </source>
</reference>
<protein>
    <submittedName>
        <fullName evidence="2">Uncharacterized protein</fullName>
    </submittedName>
</protein>
<sequence length="171" mass="17774">MAGTKRSAPDSSPTSGGRTTRSAKNPKVEKEKPVSKKGGAKKGGPKATLPASQFKAKALPLHINVTHTPPILPSDSTEDATTTTAHADPGFLGNLTLVPSTFNTGSYGWKGSKRITVELQNDDAEGGKEKVQVQLTFNATVLGSKGAGGEEDGDGDKEEAAEEKEEKADAE</sequence>
<feature type="region of interest" description="Disordered" evidence="1">
    <location>
        <begin position="65"/>
        <end position="89"/>
    </location>
</feature>
<feature type="region of interest" description="Disordered" evidence="1">
    <location>
        <begin position="1"/>
        <end position="51"/>
    </location>
</feature>
<evidence type="ECO:0000313" key="3">
    <source>
        <dbReference type="Proteomes" id="UP001383192"/>
    </source>
</evidence>
<name>A0AAW0DAU9_9AGAR</name>
<comment type="caution">
    <text evidence="2">The sequence shown here is derived from an EMBL/GenBank/DDBJ whole genome shotgun (WGS) entry which is preliminary data.</text>
</comment>
<feature type="region of interest" description="Disordered" evidence="1">
    <location>
        <begin position="141"/>
        <end position="171"/>
    </location>
</feature>
<feature type="compositionally biased region" description="Acidic residues" evidence="1">
    <location>
        <begin position="149"/>
        <end position="163"/>
    </location>
</feature>